<evidence type="ECO:0000259" key="2">
    <source>
        <dbReference type="SMART" id="SM00382"/>
    </source>
</evidence>
<dbReference type="SUPFAM" id="SSF52540">
    <property type="entry name" value="P-loop containing nucleoside triphosphate hydrolases"/>
    <property type="match status" value="1"/>
</dbReference>
<dbReference type="GO" id="GO:0016887">
    <property type="term" value="F:ATP hydrolysis activity"/>
    <property type="evidence" value="ECO:0007669"/>
    <property type="project" value="InterPro"/>
</dbReference>
<dbReference type="Proteomes" id="UP001155144">
    <property type="component" value="Unassembled WGS sequence"/>
</dbReference>
<accession>A0A9X3A9Y1</accession>
<organism evidence="3 4">
    <name type="scientific">Salinibacter ruber</name>
    <dbReference type="NCBI Taxonomy" id="146919"/>
    <lineage>
        <taxon>Bacteria</taxon>
        <taxon>Pseudomonadati</taxon>
        <taxon>Rhodothermota</taxon>
        <taxon>Rhodothermia</taxon>
        <taxon>Rhodothermales</taxon>
        <taxon>Salinibacteraceae</taxon>
        <taxon>Salinibacter</taxon>
    </lineage>
</organism>
<dbReference type="RefSeq" id="WP_259040610.1">
    <property type="nucleotide sequence ID" value="NZ_JANUBJ010000009.1"/>
</dbReference>
<dbReference type="InterPro" id="IPR052934">
    <property type="entry name" value="Methyl-DNA_Rec/Restrict_Enz"/>
</dbReference>
<feature type="region of interest" description="Disordered" evidence="1">
    <location>
        <begin position="21"/>
        <end position="44"/>
    </location>
</feature>
<dbReference type="PANTHER" id="PTHR37291:SF1">
    <property type="entry name" value="TYPE IV METHYL-DIRECTED RESTRICTION ENZYME ECOKMCRB SUBUNIT"/>
    <property type="match status" value="1"/>
</dbReference>
<dbReference type="InterPro" id="IPR003593">
    <property type="entry name" value="AAA+_ATPase"/>
</dbReference>
<dbReference type="EMBL" id="JANUBL010000016">
    <property type="protein sequence ID" value="MCS4123057.1"/>
    <property type="molecule type" value="Genomic_DNA"/>
</dbReference>
<evidence type="ECO:0000313" key="4">
    <source>
        <dbReference type="Proteomes" id="UP001155144"/>
    </source>
</evidence>
<sequence>MRELLEVDHLSDYIEDDNSPYYDPFSATTNKGRTGSADSGAPRSYFQTNTGKFLNNDITTTDPRDWLSIREGDDGAYYVTYTEDYYEHLGDGQDGFAPGEEARLEIPLLELVAWHYRYEPFAEQLTYSELRSKFIEEFSFTEMEIKLVFTEPSDPETAMDGFYDTSTDKKDIAQYVAQKAEAGASGLDYADKRETLSKNEREVIVKSTLNTTYPIFDTDIDPRDDAIGAIVEDDERNLLLVGPPGTGKTYESLEIASDLGESTFFFQFHQSYSYEDFVEAYEPVPIDGGGVEFEPVKKGFRDACEAADEAEGYVFVLLDEINRANVSRVFGELFTLIEYRESNTKKSVEQRMLYSDEPLVIPDNLVIMATMNNLDKSTEDVEFALRRRFAQITFPPSTEALRRLLSGQVRPNELDELCLLLNTVIEDGGYPLGHTYFKDLESIDELTKLYRRRIRPSVQEYHGEYRQEQLEMIDDMFKKAARMELSETS</sequence>
<dbReference type="AlphaFoldDB" id="A0A9X3A9Y1"/>
<dbReference type="SMART" id="SM00382">
    <property type="entry name" value="AAA"/>
    <property type="match status" value="1"/>
</dbReference>
<comment type="caution">
    <text evidence="3">The sequence shown here is derived from an EMBL/GenBank/DDBJ whole genome shotgun (WGS) entry which is preliminary data.</text>
</comment>
<protein>
    <submittedName>
        <fullName evidence="3">MoxR-like ATPase</fullName>
    </submittedName>
</protein>
<dbReference type="GO" id="GO:0005524">
    <property type="term" value="F:ATP binding"/>
    <property type="evidence" value="ECO:0007669"/>
    <property type="project" value="InterPro"/>
</dbReference>
<dbReference type="Gene3D" id="3.40.50.300">
    <property type="entry name" value="P-loop containing nucleotide triphosphate hydrolases"/>
    <property type="match status" value="1"/>
</dbReference>
<evidence type="ECO:0000313" key="3">
    <source>
        <dbReference type="EMBL" id="MCS4123057.1"/>
    </source>
</evidence>
<name>A0A9X3A9Y1_9BACT</name>
<feature type="domain" description="AAA+ ATPase" evidence="2">
    <location>
        <begin position="234"/>
        <end position="399"/>
    </location>
</feature>
<dbReference type="CDD" id="cd00009">
    <property type="entry name" value="AAA"/>
    <property type="match status" value="1"/>
</dbReference>
<dbReference type="InterPro" id="IPR027417">
    <property type="entry name" value="P-loop_NTPase"/>
</dbReference>
<reference evidence="3" key="1">
    <citation type="submission" date="2022-08" db="EMBL/GenBank/DDBJ databases">
        <title>Genomic Encyclopedia of Type Strains, Phase V (KMG-V): Genome sequencing to study the core and pangenomes of soil and plant-associated prokaryotes.</title>
        <authorList>
            <person name="Whitman W."/>
        </authorList>
    </citation>
    <scope>NUCLEOTIDE SEQUENCE</scope>
    <source>
        <strain evidence="3">SP3026</strain>
    </source>
</reference>
<proteinExistence type="predicted"/>
<dbReference type="PANTHER" id="PTHR37291">
    <property type="entry name" value="5-METHYLCYTOSINE-SPECIFIC RESTRICTION ENZYME B"/>
    <property type="match status" value="1"/>
</dbReference>
<evidence type="ECO:0000256" key="1">
    <source>
        <dbReference type="SAM" id="MobiDB-lite"/>
    </source>
</evidence>
<feature type="compositionally biased region" description="Polar residues" evidence="1">
    <location>
        <begin position="26"/>
        <end position="37"/>
    </location>
</feature>
<dbReference type="Pfam" id="PF07728">
    <property type="entry name" value="AAA_5"/>
    <property type="match status" value="1"/>
</dbReference>
<dbReference type="InterPro" id="IPR011704">
    <property type="entry name" value="ATPase_dyneun-rel_AAA"/>
</dbReference>
<gene>
    <name evidence="3" type="ORF">GGP45_003428</name>
</gene>